<dbReference type="GO" id="GO:0008270">
    <property type="term" value="F:zinc ion binding"/>
    <property type="evidence" value="ECO:0007669"/>
    <property type="project" value="InterPro"/>
</dbReference>
<dbReference type="PROSITE" id="PS50048">
    <property type="entry name" value="ZN2_CY6_FUNGAL_2"/>
    <property type="match status" value="1"/>
</dbReference>
<gene>
    <name evidence="8" type="primary">LAC9_1</name>
    <name evidence="8" type="ORF">C6P46_001074</name>
</gene>
<dbReference type="CDD" id="cd12148">
    <property type="entry name" value="fungal_TF_MHR"/>
    <property type="match status" value="1"/>
</dbReference>
<dbReference type="EMBL" id="PUHQ01000125">
    <property type="protein sequence ID" value="KAG0655260.1"/>
    <property type="molecule type" value="Genomic_DNA"/>
</dbReference>
<dbReference type="InterPro" id="IPR051127">
    <property type="entry name" value="Fungal_SecMet_Regulators"/>
</dbReference>
<evidence type="ECO:0000256" key="2">
    <source>
        <dbReference type="ARBA" id="ARBA00023015"/>
    </source>
</evidence>
<reference evidence="8 9" key="1">
    <citation type="submission" date="2020-11" db="EMBL/GenBank/DDBJ databases">
        <title>Kefir isolates.</title>
        <authorList>
            <person name="Marcisauskas S."/>
            <person name="Kim Y."/>
            <person name="Blasche S."/>
        </authorList>
    </citation>
    <scope>NUCLEOTIDE SEQUENCE [LARGE SCALE GENOMIC DNA]</scope>
    <source>
        <strain evidence="8 9">KR</strain>
    </source>
</reference>
<dbReference type="InterPro" id="IPR007219">
    <property type="entry name" value="XnlR_reg_dom"/>
</dbReference>
<feature type="domain" description="Zn(2)-C6 fungal-type" evidence="7">
    <location>
        <begin position="41"/>
        <end position="71"/>
    </location>
</feature>
<organism evidence="8 9">
    <name type="scientific">Rhodotorula mucilaginosa</name>
    <name type="common">Yeast</name>
    <name type="synonym">Rhodotorula rubra</name>
    <dbReference type="NCBI Taxonomy" id="5537"/>
    <lineage>
        <taxon>Eukaryota</taxon>
        <taxon>Fungi</taxon>
        <taxon>Dikarya</taxon>
        <taxon>Basidiomycota</taxon>
        <taxon>Pucciniomycotina</taxon>
        <taxon>Microbotryomycetes</taxon>
        <taxon>Sporidiobolales</taxon>
        <taxon>Sporidiobolaceae</taxon>
        <taxon>Rhodotorula</taxon>
    </lineage>
</organism>
<dbReference type="CDD" id="cd00067">
    <property type="entry name" value="GAL4"/>
    <property type="match status" value="1"/>
</dbReference>
<evidence type="ECO:0000256" key="1">
    <source>
        <dbReference type="ARBA" id="ARBA00022723"/>
    </source>
</evidence>
<proteinExistence type="predicted"/>
<dbReference type="PANTHER" id="PTHR47424:SF3">
    <property type="entry name" value="REGULATORY PROTEIN GAL4"/>
    <property type="match status" value="1"/>
</dbReference>
<feature type="compositionally biased region" description="Pro residues" evidence="6">
    <location>
        <begin position="177"/>
        <end position="187"/>
    </location>
</feature>
<keyword evidence="2" id="KW-0805">Transcription regulation</keyword>
<feature type="region of interest" description="Disordered" evidence="6">
    <location>
        <begin position="240"/>
        <end position="264"/>
    </location>
</feature>
<dbReference type="Proteomes" id="UP000777482">
    <property type="component" value="Unassembled WGS sequence"/>
</dbReference>
<comment type="caution">
    <text evidence="8">The sequence shown here is derived from an EMBL/GenBank/DDBJ whole genome shotgun (WGS) entry which is preliminary data.</text>
</comment>
<evidence type="ECO:0000256" key="5">
    <source>
        <dbReference type="ARBA" id="ARBA00023242"/>
    </source>
</evidence>
<name>A0A9P6VTH1_RHOMI</name>
<dbReference type="GO" id="GO:0005634">
    <property type="term" value="C:nucleus"/>
    <property type="evidence" value="ECO:0007669"/>
    <property type="project" value="TreeGrafter"/>
</dbReference>
<dbReference type="PANTHER" id="PTHR47424">
    <property type="entry name" value="REGULATORY PROTEIN GAL4"/>
    <property type="match status" value="1"/>
</dbReference>
<sequence length="781" mass="84937">MPAHRSGSAASVEPSALTVRRSISVTPLDDDDLVDGKAKFACEHCKRRKLKCSRDVPNCEFCRQHSQECVYTRVVRTPLTRKNLDAAEQRIRRLEALLAKQEEEEEGPSTRQQSIFDLPERTTRDGTSRPPTSPLLDSHDPTLSLAVAGPSQTLSSRQASSSLSQGSAHRDGGTFHPDPPLFSPPAPVSLAPPVFHPAAPTLPAPRSDSAFPSLTTPPIAAPAASLDHLSHDLAARLELPPASTSSAETPVETEEDGMGSLTVEQGPHASSYLGALSGAGLLRFLQRCATDVDLASRATLKSVASPSSTMSSSAQIAPEQLASYIEAYFGVFHLQYPLVHQATFRAQLGDIVPRTGGAAWTLLYTVILGLGSMCITGDTGDGSETLILYDKAVGLVSAAMFETSNLTAAFTLLANYAQKLSHVSQGTVFLGIALRMAINLGLHCEASSKHMSLFEQEQRRRVWYILFCFESGAAITFGHPSTLPTFGVDVWPVLNVPDTVFTPATTVRPPPSSGATAYSSTFYQACFHQLAGQVLNCLTVNPHLPLDDVLRLYRDVDSFQNSLPAFFFAAQPSWFDFARHRLAWRLDNLRMVILRQTFLKVSLASGPVTPEEERCWGKCVDCAAEVIRSVQRFTSSGSRCMMELWYALHFVIPSTFLPLIALRVRPSSPVAIEWLEVVQSAKSILERIPHALLKPLATRCLTIISAVANLSEGSRPPHPELQQQQQQPALLDADFTNFLEMLAGPMEMDGMPTQALQAPGLLPDLDALFQWFTPAGSPQPH</sequence>
<dbReference type="GO" id="GO:0006351">
    <property type="term" value="P:DNA-templated transcription"/>
    <property type="evidence" value="ECO:0007669"/>
    <property type="project" value="InterPro"/>
</dbReference>
<dbReference type="PROSITE" id="PS00463">
    <property type="entry name" value="ZN2_CY6_FUNGAL_1"/>
    <property type="match status" value="1"/>
</dbReference>
<feature type="region of interest" description="Disordered" evidence="6">
    <location>
        <begin position="99"/>
        <end position="194"/>
    </location>
</feature>
<evidence type="ECO:0000256" key="4">
    <source>
        <dbReference type="ARBA" id="ARBA00023163"/>
    </source>
</evidence>
<keyword evidence="1" id="KW-0479">Metal-binding</keyword>
<keyword evidence="5" id="KW-0539">Nucleus</keyword>
<accession>A0A9P6VTH1</accession>
<dbReference type="AlphaFoldDB" id="A0A9P6VTH1"/>
<keyword evidence="9" id="KW-1185">Reference proteome</keyword>
<dbReference type="SUPFAM" id="SSF57701">
    <property type="entry name" value="Zn2/Cys6 DNA-binding domain"/>
    <property type="match status" value="1"/>
</dbReference>
<evidence type="ECO:0000259" key="7">
    <source>
        <dbReference type="PROSITE" id="PS50048"/>
    </source>
</evidence>
<dbReference type="InterPro" id="IPR001138">
    <property type="entry name" value="Zn2Cys6_DnaBD"/>
</dbReference>
<keyword evidence="3" id="KW-0238">DNA-binding</keyword>
<evidence type="ECO:0000313" key="9">
    <source>
        <dbReference type="Proteomes" id="UP000777482"/>
    </source>
</evidence>
<dbReference type="OrthoDB" id="3364175at2759"/>
<dbReference type="SMART" id="SM00906">
    <property type="entry name" value="Fungal_trans"/>
    <property type="match status" value="1"/>
</dbReference>
<dbReference type="GO" id="GO:0000435">
    <property type="term" value="P:positive regulation of transcription from RNA polymerase II promoter by galactose"/>
    <property type="evidence" value="ECO:0007669"/>
    <property type="project" value="TreeGrafter"/>
</dbReference>
<protein>
    <submittedName>
        <fullName evidence="8">Lactose regulatory protein lac9 and GAL4-like protein</fullName>
    </submittedName>
</protein>
<dbReference type="Gene3D" id="4.10.240.10">
    <property type="entry name" value="Zn(2)-C6 fungal-type DNA-binding domain"/>
    <property type="match status" value="1"/>
</dbReference>
<dbReference type="InterPro" id="IPR036864">
    <property type="entry name" value="Zn2-C6_fun-type_DNA-bd_sf"/>
</dbReference>
<keyword evidence="4" id="KW-0804">Transcription</keyword>
<dbReference type="Pfam" id="PF04082">
    <property type="entry name" value="Fungal_trans"/>
    <property type="match status" value="1"/>
</dbReference>
<dbReference type="GO" id="GO:0000981">
    <property type="term" value="F:DNA-binding transcription factor activity, RNA polymerase II-specific"/>
    <property type="evidence" value="ECO:0007669"/>
    <property type="project" value="InterPro"/>
</dbReference>
<evidence type="ECO:0000256" key="6">
    <source>
        <dbReference type="SAM" id="MobiDB-lite"/>
    </source>
</evidence>
<dbReference type="GO" id="GO:0000978">
    <property type="term" value="F:RNA polymerase II cis-regulatory region sequence-specific DNA binding"/>
    <property type="evidence" value="ECO:0007669"/>
    <property type="project" value="TreeGrafter"/>
</dbReference>
<feature type="compositionally biased region" description="Low complexity" evidence="6">
    <location>
        <begin position="151"/>
        <end position="167"/>
    </location>
</feature>
<evidence type="ECO:0000256" key="3">
    <source>
        <dbReference type="ARBA" id="ARBA00023125"/>
    </source>
</evidence>
<dbReference type="Pfam" id="PF00172">
    <property type="entry name" value="Zn_clus"/>
    <property type="match status" value="1"/>
</dbReference>
<feature type="compositionally biased region" description="Basic and acidic residues" evidence="6">
    <location>
        <begin position="118"/>
        <end position="127"/>
    </location>
</feature>
<dbReference type="SMART" id="SM00066">
    <property type="entry name" value="GAL4"/>
    <property type="match status" value="1"/>
</dbReference>
<evidence type="ECO:0000313" key="8">
    <source>
        <dbReference type="EMBL" id="KAG0655260.1"/>
    </source>
</evidence>